<dbReference type="Gene3D" id="3.30.470.10">
    <property type="match status" value="1"/>
</dbReference>
<dbReference type="InterPro" id="IPR001544">
    <property type="entry name" value="Aminotrans_IV"/>
</dbReference>
<reference evidence="7 8" key="1">
    <citation type="submission" date="2018-06" db="EMBL/GenBank/DDBJ databases">
        <authorList>
            <consortium name="Pathogen Informatics"/>
            <person name="Doyle S."/>
        </authorList>
    </citation>
    <scope>NUCLEOTIDE SEQUENCE [LARGE SCALE GENOMIC DNA]</scope>
    <source>
        <strain evidence="7 8">NCTC10717</strain>
    </source>
</reference>
<dbReference type="InterPro" id="IPR005786">
    <property type="entry name" value="B_amino_transII"/>
</dbReference>
<name>A0A380N1L1_9GAMM</name>
<dbReference type="InterPro" id="IPR036038">
    <property type="entry name" value="Aminotransferase-like"/>
</dbReference>
<dbReference type="Pfam" id="PF01063">
    <property type="entry name" value="Aminotran_4"/>
    <property type="match status" value="1"/>
</dbReference>
<evidence type="ECO:0000256" key="6">
    <source>
        <dbReference type="PIRSR" id="PIRSR006468-1"/>
    </source>
</evidence>
<evidence type="ECO:0000313" key="8">
    <source>
        <dbReference type="Proteomes" id="UP000254575"/>
    </source>
</evidence>
<comment type="cofactor">
    <cofactor evidence="1">
        <name>pyridoxal 5'-phosphate</name>
        <dbReference type="ChEBI" id="CHEBI:597326"/>
    </cofactor>
</comment>
<dbReference type="SUPFAM" id="SSF56752">
    <property type="entry name" value="D-aminoacid aminotransferase-like PLP-dependent enzymes"/>
    <property type="match status" value="1"/>
</dbReference>
<keyword evidence="5" id="KW-0663">Pyridoxal phosphate</keyword>
<evidence type="ECO:0000256" key="3">
    <source>
        <dbReference type="ARBA" id="ARBA00022576"/>
    </source>
</evidence>
<evidence type="ECO:0000256" key="2">
    <source>
        <dbReference type="ARBA" id="ARBA00009320"/>
    </source>
</evidence>
<keyword evidence="4 7" id="KW-0808">Transferase</keyword>
<protein>
    <submittedName>
        <fullName evidence="7">Branched-chain-amino-acid aminotransferase 2</fullName>
        <ecNumber evidence="7">2.6.1.42</ecNumber>
    </submittedName>
</protein>
<dbReference type="InterPro" id="IPR043131">
    <property type="entry name" value="BCAT-like_N"/>
</dbReference>
<dbReference type="PIRSF" id="PIRSF006468">
    <property type="entry name" value="BCAT1"/>
    <property type="match status" value="1"/>
</dbReference>
<dbReference type="EMBL" id="UHIA01000004">
    <property type="protein sequence ID" value="SUO97791.1"/>
    <property type="molecule type" value="Genomic_DNA"/>
</dbReference>
<dbReference type="OrthoDB" id="9804984at2"/>
<proteinExistence type="inferred from homology"/>
<dbReference type="GO" id="GO:0009081">
    <property type="term" value="P:branched-chain amino acid metabolic process"/>
    <property type="evidence" value="ECO:0007669"/>
    <property type="project" value="InterPro"/>
</dbReference>
<dbReference type="NCBIfam" id="TIGR01123">
    <property type="entry name" value="ilvE_II"/>
    <property type="match status" value="1"/>
</dbReference>
<comment type="similarity">
    <text evidence="2">Belongs to the class-IV pyridoxal-phosphate-dependent aminotransferase family.</text>
</comment>
<accession>A0A380N1L1</accession>
<dbReference type="Proteomes" id="UP000254575">
    <property type="component" value="Unassembled WGS sequence"/>
</dbReference>
<dbReference type="EC" id="2.6.1.42" evidence="7"/>
<dbReference type="InterPro" id="IPR043132">
    <property type="entry name" value="BCAT-like_C"/>
</dbReference>
<dbReference type="NCBIfam" id="NF009897">
    <property type="entry name" value="PRK13357.1"/>
    <property type="match status" value="1"/>
</dbReference>
<keyword evidence="8" id="KW-1185">Reference proteome</keyword>
<feature type="modified residue" description="N6-(pyridoxal phosphate)lysine" evidence="6">
    <location>
        <position position="179"/>
    </location>
</feature>
<organism evidence="7 8">
    <name type="scientific">Suttonella indologenes</name>
    <dbReference type="NCBI Taxonomy" id="13276"/>
    <lineage>
        <taxon>Bacteria</taxon>
        <taxon>Pseudomonadati</taxon>
        <taxon>Pseudomonadota</taxon>
        <taxon>Gammaproteobacteria</taxon>
        <taxon>Cardiobacteriales</taxon>
        <taxon>Cardiobacteriaceae</taxon>
        <taxon>Suttonella</taxon>
    </lineage>
</organism>
<keyword evidence="3 7" id="KW-0032">Aminotransferase</keyword>
<evidence type="ECO:0000256" key="5">
    <source>
        <dbReference type="ARBA" id="ARBA00022898"/>
    </source>
</evidence>
<dbReference type="RefSeq" id="WP_115218779.1">
    <property type="nucleotide sequence ID" value="NZ_UHIA01000004.1"/>
</dbReference>
<evidence type="ECO:0000313" key="7">
    <source>
        <dbReference type="EMBL" id="SUO97791.1"/>
    </source>
</evidence>
<dbReference type="PANTHER" id="PTHR42825">
    <property type="entry name" value="AMINO ACID AMINOTRANSFERASE"/>
    <property type="match status" value="1"/>
</dbReference>
<dbReference type="AlphaFoldDB" id="A0A380N1L1"/>
<evidence type="ECO:0000256" key="4">
    <source>
        <dbReference type="ARBA" id="ARBA00022679"/>
    </source>
</evidence>
<gene>
    <name evidence="7" type="primary">ilvK</name>
    <name evidence="7" type="ORF">NCTC10717_01623</name>
</gene>
<dbReference type="GO" id="GO:0004084">
    <property type="term" value="F:branched-chain-amino-acid transaminase activity"/>
    <property type="evidence" value="ECO:0007669"/>
    <property type="project" value="UniProtKB-EC"/>
</dbReference>
<dbReference type="PANTHER" id="PTHR42825:SF2">
    <property type="entry name" value="BRANCHED-CHAIN-AMINO-ACID AMINOTRANSFERASE 3, CHLOROPLASTIC-RELATED"/>
    <property type="match status" value="1"/>
</dbReference>
<sequence length="331" mass="36274">MRTEIPAVFGSVFAPEMPIVYCEDGAWGELQWQPSNELKIHPAAHCLHYGSEIFEGMKAFRHEDGSVHIFRLDAGVERMRKSAAAMSMPVPPVELLKNMIVEAVRRAQEEVPDQRGALYIRPALIGTEPNIGSAGSPSKSAALFVLLSPVGDYFKQGSELRVLVETDHLRCAPHMGSIKTGGNYASALYWTMQALEKHHAKQVLFCPNGDVQETGASNFVLIDGKTLITKPLTSEFLHGITRSSLLTVAKDHGYSIEERHFTVDEMKERIANGAEALLSGTAAVLSPVTVLIIEGQDVAVKSQSEALKLRSLITDIQYGRSADKHGWLTKV</sequence>
<evidence type="ECO:0000256" key="1">
    <source>
        <dbReference type="ARBA" id="ARBA00001933"/>
    </source>
</evidence>
<dbReference type="Gene3D" id="3.20.10.10">
    <property type="entry name" value="D-amino Acid Aminotransferase, subunit A, domain 2"/>
    <property type="match status" value="1"/>
</dbReference>